<dbReference type="STRING" id="22663.A0A218WA38"/>
<dbReference type="InterPro" id="IPR018247">
    <property type="entry name" value="EF_Hand_1_Ca_BS"/>
</dbReference>
<keyword evidence="2" id="KW-0472">Membrane</keyword>
<feature type="transmembrane region" description="Helical" evidence="2">
    <location>
        <begin position="25"/>
        <end position="45"/>
    </location>
</feature>
<reference evidence="3" key="2">
    <citation type="submission" date="2017-06" db="EMBL/GenBank/DDBJ databases">
        <title>The pomegranate genome and the genomics of punicalagin biosynthesis.</title>
        <authorList>
            <person name="Xu C."/>
        </authorList>
    </citation>
    <scope>NUCLEOTIDE SEQUENCE [LARGE SCALE GENOMIC DNA]</scope>
    <source>
        <tissue evidence="3">Fresh leaf</tissue>
    </source>
</reference>
<evidence type="ECO:0000256" key="2">
    <source>
        <dbReference type="SAM" id="Phobius"/>
    </source>
</evidence>
<reference evidence="5" key="1">
    <citation type="journal article" date="2017" name="Plant J.">
        <title>The pomegranate (Punica granatum L.) genome and the genomics of punicalagin biosynthesis.</title>
        <authorList>
            <person name="Qin G."/>
            <person name="Xu C."/>
            <person name="Ming R."/>
            <person name="Tang H."/>
            <person name="Guyot R."/>
            <person name="Kramer E.M."/>
            <person name="Hu Y."/>
            <person name="Yi X."/>
            <person name="Qi Y."/>
            <person name="Xu X."/>
            <person name="Gao Z."/>
            <person name="Pan H."/>
            <person name="Jian J."/>
            <person name="Tian Y."/>
            <person name="Yue Z."/>
            <person name="Xu Y."/>
        </authorList>
    </citation>
    <scope>NUCLEOTIDE SEQUENCE [LARGE SCALE GENOMIC DNA]</scope>
    <source>
        <strain evidence="5">cv. Dabenzi</strain>
    </source>
</reference>
<evidence type="ECO:0000256" key="1">
    <source>
        <dbReference type="SAM" id="MobiDB-lite"/>
    </source>
</evidence>
<sequence length="749" mass="86524">MGAPKRAPFNNHRFSLIGMGYRNGAVLRSFVLLAAYLSALFVPLFRAVNKLFFRCEEVENPLRNLDGNRESVSSSGVAVEEEKDKTSMCAAPVEAEEPQPHTVDCSVSDSVLDKLDETESPKLFFSFKFPTFEEFARNNQVEDNSDVVSRDTSAEEKEFLSCSTKELSSEPNDRSSDESIVLETEISAEEVPAKPRNYHRSEKKEADPLGEYKAFEEGLLKELKGHLFFDKIAPRQFRVLSEKDLLMSDSDTDSMSSSHDFSIMSRLLDSNSDGFLSDGDFEGDFGLNNTRDSDEDEDLRKELGKLEESEKEVRREESNHKREGEREEEEDAEAPNSDNHGSENSTSNSSENEDSKLEAEWEHQDLIEQLRMEIRKVKATGLPTIAEDSESPRITDDLKPWKIDERPHRGDRMSELHKVYKSYRERMRKFDILNYQKMYALGFLQTKDPFKSISSQKSSAQSLATLLSQTLRPCREKSKKSEDDPMMKFARELHGDLETVYVGQMCLSWEFLQWQYEKALELWEADPYNLRQYNEVANEFQQLQVLMQRFLEHEQFEGPRVQYYVKSRCLMRNLLQVPVIREDNLKARKKSRLEGKSEFGVSSDVLVEILEESIRIFWRFIRADKDANSLLHKDRKADQPELQDPADSELFSVVQTTLQKKEKKLKEVLKGGNCILRKLKRHHRDEEDGSSSDQVLAFFSQVDMKLVRRVLSMSRLSADQLAWCNGKLSSINFVHRRIHVEPSFLLFPC</sequence>
<dbReference type="Pfam" id="PF07891">
    <property type="entry name" value="DUF1666"/>
    <property type="match status" value="1"/>
</dbReference>
<proteinExistence type="predicted"/>
<feature type="region of interest" description="Disordered" evidence="1">
    <location>
        <begin position="272"/>
        <end position="358"/>
    </location>
</feature>
<evidence type="ECO:0000313" key="4">
    <source>
        <dbReference type="EMBL" id="PKI37713.1"/>
    </source>
</evidence>
<evidence type="ECO:0000313" key="5">
    <source>
        <dbReference type="Proteomes" id="UP000197138"/>
    </source>
</evidence>
<dbReference type="GeneID" id="116196671"/>
<dbReference type="AlphaFoldDB" id="A0A218WA38"/>
<protein>
    <recommendedName>
        <fullName evidence="7">Ribosomal protein L34Ae</fullName>
    </recommendedName>
</protein>
<dbReference type="PANTHER" id="PTHR46741:SF2">
    <property type="entry name" value="RIBOSOMAL PROTEIN L34AE"/>
    <property type="match status" value="1"/>
</dbReference>
<organism evidence="3 5">
    <name type="scientific">Punica granatum</name>
    <name type="common">Pomegranate</name>
    <dbReference type="NCBI Taxonomy" id="22663"/>
    <lineage>
        <taxon>Eukaryota</taxon>
        <taxon>Viridiplantae</taxon>
        <taxon>Streptophyta</taxon>
        <taxon>Embryophyta</taxon>
        <taxon>Tracheophyta</taxon>
        <taxon>Spermatophyta</taxon>
        <taxon>Magnoliopsida</taxon>
        <taxon>eudicotyledons</taxon>
        <taxon>Gunneridae</taxon>
        <taxon>Pentapetalae</taxon>
        <taxon>rosids</taxon>
        <taxon>malvids</taxon>
        <taxon>Myrtales</taxon>
        <taxon>Lythraceae</taxon>
        <taxon>Punica</taxon>
    </lineage>
</organism>
<name>A0A218WA38_PUNGR</name>
<evidence type="ECO:0000313" key="6">
    <source>
        <dbReference type="Proteomes" id="UP000233551"/>
    </source>
</evidence>
<feature type="region of interest" description="Disordered" evidence="1">
    <location>
        <begin position="183"/>
        <end position="207"/>
    </location>
</feature>
<dbReference type="PANTHER" id="PTHR46741">
    <property type="entry name" value="OS09G0413600 PROTEIN"/>
    <property type="match status" value="1"/>
</dbReference>
<feature type="compositionally biased region" description="Basic and acidic residues" evidence="1">
    <location>
        <begin position="298"/>
        <end position="325"/>
    </location>
</feature>
<dbReference type="Proteomes" id="UP000233551">
    <property type="component" value="Unassembled WGS sequence"/>
</dbReference>
<evidence type="ECO:0008006" key="7">
    <source>
        <dbReference type="Google" id="ProtNLM"/>
    </source>
</evidence>
<dbReference type="EMBL" id="PGOL01004342">
    <property type="protein sequence ID" value="PKI37713.1"/>
    <property type="molecule type" value="Genomic_DNA"/>
</dbReference>
<dbReference type="InterPro" id="IPR012870">
    <property type="entry name" value="DUF1666"/>
</dbReference>
<dbReference type="EMBL" id="MTKT01004810">
    <property type="protein sequence ID" value="OWM69747.1"/>
    <property type="molecule type" value="Genomic_DNA"/>
</dbReference>
<dbReference type="PROSITE" id="PS00018">
    <property type="entry name" value="EF_HAND_1"/>
    <property type="match status" value="1"/>
</dbReference>
<keyword evidence="2" id="KW-1133">Transmembrane helix</keyword>
<keyword evidence="2" id="KW-0812">Transmembrane</keyword>
<evidence type="ECO:0000313" key="3">
    <source>
        <dbReference type="EMBL" id="OWM69747.1"/>
    </source>
</evidence>
<dbReference type="Proteomes" id="UP000197138">
    <property type="component" value="Unassembled WGS sequence"/>
</dbReference>
<gene>
    <name evidence="3" type="ORF">CDL15_Pgr025596</name>
    <name evidence="4" type="ORF">CRG98_041891</name>
</gene>
<keyword evidence="6" id="KW-1185">Reference proteome</keyword>
<accession>A0A218WA38</accession>
<reference evidence="4 6" key="3">
    <citation type="submission" date="2017-11" db="EMBL/GenBank/DDBJ databases">
        <title>De-novo sequencing of pomegranate (Punica granatum L.) genome.</title>
        <authorList>
            <person name="Akparov Z."/>
            <person name="Amiraslanov A."/>
            <person name="Hajiyeva S."/>
            <person name="Abbasov M."/>
            <person name="Kaur K."/>
            <person name="Hamwieh A."/>
            <person name="Solovyev V."/>
            <person name="Salamov A."/>
            <person name="Braich B."/>
            <person name="Kosarev P."/>
            <person name="Mahmoud A."/>
            <person name="Hajiyev E."/>
            <person name="Babayeva S."/>
            <person name="Izzatullayeva V."/>
            <person name="Mammadov A."/>
            <person name="Mammadov A."/>
            <person name="Sharifova S."/>
            <person name="Ojaghi J."/>
            <person name="Eynullazada K."/>
            <person name="Bayramov B."/>
            <person name="Abdulazimova A."/>
            <person name="Shahmuradov I."/>
        </authorList>
    </citation>
    <scope>NUCLEOTIDE SEQUENCE [LARGE SCALE GENOMIC DNA]</scope>
    <source>
        <strain evidence="4">AG2017</strain>
        <strain evidence="6">cv. AG2017</strain>
        <tissue evidence="4">Leaf</tissue>
    </source>
</reference>
<dbReference type="OrthoDB" id="772197at2759"/>
<comment type="caution">
    <text evidence="3">The sequence shown here is derived from an EMBL/GenBank/DDBJ whole genome shotgun (WGS) entry which is preliminary data.</text>
</comment>